<dbReference type="Proteomes" id="UP001501536">
    <property type="component" value="Unassembled WGS sequence"/>
</dbReference>
<keyword evidence="13" id="KW-1185">Reference proteome</keyword>
<dbReference type="InterPro" id="IPR023753">
    <property type="entry name" value="FAD/NAD-binding_dom"/>
</dbReference>
<dbReference type="EMBL" id="BAABCJ010000005">
    <property type="protein sequence ID" value="GAA3707865.1"/>
    <property type="molecule type" value="Genomic_DNA"/>
</dbReference>
<keyword evidence="8" id="KW-0408">Iron</keyword>
<feature type="domain" description="BFD-like [2Fe-2S]-binding" evidence="10">
    <location>
        <begin position="455"/>
        <end position="502"/>
    </location>
</feature>
<evidence type="ECO:0000313" key="12">
    <source>
        <dbReference type="EMBL" id="GAA3707865.1"/>
    </source>
</evidence>
<dbReference type="InterPro" id="IPR036188">
    <property type="entry name" value="FAD/NAD-bd_sf"/>
</dbReference>
<evidence type="ECO:0000313" key="13">
    <source>
        <dbReference type="Proteomes" id="UP001501536"/>
    </source>
</evidence>
<evidence type="ECO:0000256" key="7">
    <source>
        <dbReference type="ARBA" id="ARBA00023002"/>
    </source>
</evidence>
<evidence type="ECO:0000256" key="8">
    <source>
        <dbReference type="ARBA" id="ARBA00023004"/>
    </source>
</evidence>
<dbReference type="PANTHER" id="PTHR43809:SF1">
    <property type="entry name" value="NITRITE REDUCTASE (NADH) LARGE SUBUNIT"/>
    <property type="match status" value="1"/>
</dbReference>
<evidence type="ECO:0000259" key="10">
    <source>
        <dbReference type="Pfam" id="PF04324"/>
    </source>
</evidence>
<gene>
    <name evidence="12" type="ORF">GCM10022377_22140</name>
</gene>
<comment type="cofactor">
    <cofactor evidence="1">
        <name>siroheme</name>
        <dbReference type="ChEBI" id="CHEBI:60052"/>
    </cofactor>
</comment>
<evidence type="ECO:0000256" key="2">
    <source>
        <dbReference type="ARBA" id="ARBA00001966"/>
    </source>
</evidence>
<comment type="pathway">
    <text evidence="3">Nitrogen metabolism; nitrate reduction (assimilation).</text>
</comment>
<comment type="cofactor">
    <cofactor evidence="2">
        <name>[4Fe-4S] cluster</name>
        <dbReference type="ChEBI" id="CHEBI:49883"/>
    </cofactor>
</comment>
<dbReference type="PRINTS" id="PR00368">
    <property type="entry name" value="FADPNR"/>
</dbReference>
<name>A0ABP7DN46_9MICC</name>
<keyword evidence="5" id="KW-0349">Heme</keyword>
<evidence type="ECO:0000259" key="11">
    <source>
        <dbReference type="Pfam" id="PF07992"/>
    </source>
</evidence>
<comment type="caution">
    <text evidence="12">The sequence shown here is derived from an EMBL/GenBank/DDBJ whole genome shotgun (WGS) entry which is preliminary data.</text>
</comment>
<dbReference type="InterPro" id="IPR041854">
    <property type="entry name" value="BFD-like_2Fe2S-bd_dom_sf"/>
</dbReference>
<comment type="similarity">
    <text evidence="4">Belongs to the nitrite and sulfite reductase 4Fe-4S domain family.</text>
</comment>
<evidence type="ECO:0000256" key="4">
    <source>
        <dbReference type="ARBA" id="ARBA00010429"/>
    </source>
</evidence>
<dbReference type="RefSeq" id="WP_344884650.1">
    <property type="nucleotide sequence ID" value="NZ_BAABCJ010000005.1"/>
</dbReference>
<reference evidence="13" key="1">
    <citation type="journal article" date="2019" name="Int. J. Syst. Evol. Microbiol.">
        <title>The Global Catalogue of Microorganisms (GCM) 10K type strain sequencing project: providing services to taxonomists for standard genome sequencing and annotation.</title>
        <authorList>
            <consortium name="The Broad Institute Genomics Platform"/>
            <consortium name="The Broad Institute Genome Sequencing Center for Infectious Disease"/>
            <person name="Wu L."/>
            <person name="Ma J."/>
        </authorList>
    </citation>
    <scope>NUCLEOTIDE SEQUENCE [LARGE SCALE GENOMIC DNA]</scope>
    <source>
        <strain evidence="13">JCM 16961</strain>
    </source>
</reference>
<dbReference type="SUPFAM" id="SSF51905">
    <property type="entry name" value="FAD/NAD(P)-binding domain"/>
    <property type="match status" value="2"/>
</dbReference>
<evidence type="ECO:0000256" key="9">
    <source>
        <dbReference type="ARBA" id="ARBA00023014"/>
    </source>
</evidence>
<dbReference type="Gene3D" id="3.50.50.60">
    <property type="entry name" value="FAD/NAD(P)-binding domain"/>
    <property type="match status" value="2"/>
</dbReference>
<feature type="domain" description="FAD/NAD(P)-binding" evidence="11">
    <location>
        <begin position="14"/>
        <end position="304"/>
    </location>
</feature>
<evidence type="ECO:0000256" key="3">
    <source>
        <dbReference type="ARBA" id="ARBA00005096"/>
    </source>
</evidence>
<dbReference type="InterPro" id="IPR052034">
    <property type="entry name" value="NasD-like"/>
</dbReference>
<evidence type="ECO:0000256" key="6">
    <source>
        <dbReference type="ARBA" id="ARBA00022723"/>
    </source>
</evidence>
<dbReference type="Pfam" id="PF04324">
    <property type="entry name" value="Fer2_BFD"/>
    <property type="match status" value="1"/>
</dbReference>
<keyword evidence="7" id="KW-0560">Oxidoreductase</keyword>
<keyword evidence="6" id="KW-0479">Metal-binding</keyword>
<accession>A0ABP7DN46</accession>
<organism evidence="12 13">
    <name type="scientific">Zhihengliuella alba</name>
    <dbReference type="NCBI Taxonomy" id="547018"/>
    <lineage>
        <taxon>Bacteria</taxon>
        <taxon>Bacillati</taxon>
        <taxon>Actinomycetota</taxon>
        <taxon>Actinomycetes</taxon>
        <taxon>Micrococcales</taxon>
        <taxon>Micrococcaceae</taxon>
        <taxon>Zhihengliuella</taxon>
    </lineage>
</organism>
<evidence type="ECO:0000256" key="1">
    <source>
        <dbReference type="ARBA" id="ARBA00001929"/>
    </source>
</evidence>
<dbReference type="Gene3D" id="1.10.10.1100">
    <property type="entry name" value="BFD-like [2Fe-2S]-binding domain"/>
    <property type="match status" value="1"/>
</dbReference>
<sequence>MLGAGAPDADRPERVVVVGFGPVAARLVEDLLPAVAAGTLAVTVLGAEPRAAYNRVLVAEVAVGRATAESIALADADSLRAVGVDVRLGVAVRRVDRSRRAVLLEDGDPVPYDRLVFATGARPTLPTLRGLDFAPHAEPRLPRGVTALRDLRDAEALRRVVADGGRVVILGGGVLGVEAALLVQEHGGHAVLVHHGPHPLARNVDDDAGRLLARRLCDAGVELVSDARAVAVRQEAEAFAALELSEGTLVPGDLLVISVGVRARDELAAGCGLTVGDGIHVDERLRADTEDRVFAIGDCAAVAGERPSGLIGQGWAQAEWLAAYLSRHQVTSPLEAAAAGHEPVRALPAEQPGAILLKARGLEFSSAGDVSPGLWDAGGARVSTWADPQRGAYCKMVTVNGVLTGFVALGLPRTAAELVLLYERRRELPADRTTLFRLDDVASVPAAQPGPDEVLCRCSGATHGQVSAALEAGCSTVEEVGRACRAGTGCGGCRERIETVLRSAAADPVGV</sequence>
<dbReference type="Pfam" id="PF07992">
    <property type="entry name" value="Pyr_redox_2"/>
    <property type="match status" value="1"/>
</dbReference>
<evidence type="ECO:0000256" key="5">
    <source>
        <dbReference type="ARBA" id="ARBA00022617"/>
    </source>
</evidence>
<dbReference type="InterPro" id="IPR007419">
    <property type="entry name" value="BFD-like_2Fe2S-bd_dom"/>
</dbReference>
<protein>
    <submittedName>
        <fullName evidence="12">FAD-dependent oxidoreductase</fullName>
    </submittedName>
</protein>
<dbReference type="PANTHER" id="PTHR43809">
    <property type="entry name" value="NITRITE REDUCTASE (NADH) LARGE SUBUNIT"/>
    <property type="match status" value="1"/>
</dbReference>
<keyword evidence="9" id="KW-0411">Iron-sulfur</keyword>
<proteinExistence type="inferred from homology"/>